<evidence type="ECO:0000256" key="2">
    <source>
        <dbReference type="SAM" id="SignalP"/>
    </source>
</evidence>
<evidence type="ECO:0000313" key="4">
    <source>
        <dbReference type="Proteomes" id="UP001501495"/>
    </source>
</evidence>
<feature type="chain" id="PRO_5045748866" evidence="2">
    <location>
        <begin position="31"/>
        <end position="439"/>
    </location>
</feature>
<feature type="region of interest" description="Disordered" evidence="1">
    <location>
        <begin position="28"/>
        <end position="61"/>
    </location>
</feature>
<feature type="compositionally biased region" description="Low complexity" evidence="1">
    <location>
        <begin position="28"/>
        <end position="53"/>
    </location>
</feature>
<accession>A0ABP7X9D7</accession>
<comment type="caution">
    <text evidence="3">The sequence shown here is derived from an EMBL/GenBank/DDBJ whole genome shotgun (WGS) entry which is preliminary data.</text>
</comment>
<gene>
    <name evidence="3" type="ORF">GCM10022215_00520</name>
</gene>
<name>A0ABP7X9D7_9ACTN</name>
<sequence length="439" mass="44854">MPRRRFTPALAAFAVAAVGVIVAPQAPASAGDAGTAGATSATSAVQSTTTPSAKSRGVRTNFGMKASGYGSRVRGNQIPVDSRDTGYTSTGCTTRIGENGSNTVANVDLGGIGSVGTLTTDLHTEKVGGEIAAVSHHELAGISLSLGGLASLSIQGLMTTARAYHDSTGFHATTDTQLAKIVVTIAGVPLTLPLPTISQPITVPGLLRISLGRSEIKKKADFASARAKAVQIDILATDTTVKLAASYAEISDNIVKGRFSGYANTTRAAVLGDLVTSGPQVKTIMPCRGTGGVVRTKNLLGLDIPGVLSVGAARSSEMGKQSRNRATGFTQSELANVNLLNGAVVISAIRGRVNVELDSKNRVVASTNGTTIGSITVNGTETPLPDLGTLSIPGLLEIGTNVVEKVRGGLKVIAVQVKLLNGTGATINLGEAKLQIRQR</sequence>
<protein>
    <submittedName>
        <fullName evidence="3">Uncharacterized protein</fullName>
    </submittedName>
</protein>
<reference evidence="4" key="1">
    <citation type="journal article" date="2019" name="Int. J. Syst. Evol. Microbiol.">
        <title>The Global Catalogue of Microorganisms (GCM) 10K type strain sequencing project: providing services to taxonomists for standard genome sequencing and annotation.</title>
        <authorList>
            <consortium name="The Broad Institute Genomics Platform"/>
            <consortium name="The Broad Institute Genome Sequencing Center for Infectious Disease"/>
            <person name="Wu L."/>
            <person name="Ma J."/>
        </authorList>
    </citation>
    <scope>NUCLEOTIDE SEQUENCE [LARGE SCALE GENOMIC DNA]</scope>
    <source>
        <strain evidence="4">JCM 16703</strain>
    </source>
</reference>
<proteinExistence type="predicted"/>
<keyword evidence="4" id="KW-1185">Reference proteome</keyword>
<feature type="signal peptide" evidence="2">
    <location>
        <begin position="1"/>
        <end position="30"/>
    </location>
</feature>
<dbReference type="EMBL" id="BAAAZH010000001">
    <property type="protein sequence ID" value="GAA4107559.1"/>
    <property type="molecule type" value="Genomic_DNA"/>
</dbReference>
<evidence type="ECO:0000313" key="3">
    <source>
        <dbReference type="EMBL" id="GAA4107559.1"/>
    </source>
</evidence>
<dbReference type="Proteomes" id="UP001501495">
    <property type="component" value="Unassembled WGS sequence"/>
</dbReference>
<dbReference type="RefSeq" id="WP_344731168.1">
    <property type="nucleotide sequence ID" value="NZ_BAAAZH010000001.1"/>
</dbReference>
<keyword evidence="2" id="KW-0732">Signal</keyword>
<evidence type="ECO:0000256" key="1">
    <source>
        <dbReference type="SAM" id="MobiDB-lite"/>
    </source>
</evidence>
<dbReference type="NCBIfam" id="NF040603">
    <property type="entry name" value="choice_anch_P"/>
    <property type="match status" value="2"/>
</dbReference>
<organism evidence="3 4">
    <name type="scientific">Nocardioides fonticola</name>
    <dbReference type="NCBI Taxonomy" id="450363"/>
    <lineage>
        <taxon>Bacteria</taxon>
        <taxon>Bacillati</taxon>
        <taxon>Actinomycetota</taxon>
        <taxon>Actinomycetes</taxon>
        <taxon>Propionibacteriales</taxon>
        <taxon>Nocardioidaceae</taxon>
        <taxon>Nocardioides</taxon>
    </lineage>
</organism>